<reference evidence="1 2" key="1">
    <citation type="submission" date="2016-03" db="EMBL/GenBank/DDBJ databases">
        <title>EvidentialGene: Evidence-directed Construction of Genes on Genomes.</title>
        <authorList>
            <person name="Gilbert D.G."/>
            <person name="Choi J.-H."/>
            <person name="Mockaitis K."/>
            <person name="Colbourne J."/>
            <person name="Pfrender M."/>
        </authorList>
    </citation>
    <scope>NUCLEOTIDE SEQUENCE [LARGE SCALE GENOMIC DNA]</scope>
    <source>
        <strain evidence="1 2">Xinb3</strain>
        <tissue evidence="1">Complete organism</tissue>
    </source>
</reference>
<organism evidence="1 2">
    <name type="scientific">Daphnia magna</name>
    <dbReference type="NCBI Taxonomy" id="35525"/>
    <lineage>
        <taxon>Eukaryota</taxon>
        <taxon>Metazoa</taxon>
        <taxon>Ecdysozoa</taxon>
        <taxon>Arthropoda</taxon>
        <taxon>Crustacea</taxon>
        <taxon>Branchiopoda</taxon>
        <taxon>Diplostraca</taxon>
        <taxon>Cladocera</taxon>
        <taxon>Anomopoda</taxon>
        <taxon>Daphniidae</taxon>
        <taxon>Daphnia</taxon>
    </lineage>
</organism>
<proteinExistence type="predicted"/>
<dbReference type="EMBL" id="LRGB01024836">
    <property type="protein sequence ID" value="KZR96475.1"/>
    <property type="molecule type" value="Genomic_DNA"/>
</dbReference>
<dbReference type="Proteomes" id="UP000076858">
    <property type="component" value="Unassembled WGS sequence"/>
</dbReference>
<comment type="caution">
    <text evidence="1">The sequence shown here is derived from an EMBL/GenBank/DDBJ whole genome shotgun (WGS) entry which is preliminary data.</text>
</comment>
<protein>
    <submittedName>
        <fullName evidence="1">Uncharacterized protein</fullName>
    </submittedName>
</protein>
<name>A0A164E691_9CRUS</name>
<evidence type="ECO:0000313" key="2">
    <source>
        <dbReference type="Proteomes" id="UP000076858"/>
    </source>
</evidence>
<dbReference type="PANTHER" id="PTHR46579">
    <property type="entry name" value="F5/8 TYPE C DOMAIN-CONTAINING PROTEIN-RELATED"/>
    <property type="match status" value="1"/>
</dbReference>
<gene>
    <name evidence="1" type="ORF">APZ42_009163</name>
</gene>
<accession>A0A164E691</accession>
<dbReference type="OrthoDB" id="7549404at2759"/>
<dbReference type="PANTHER" id="PTHR46579:SF1">
    <property type="entry name" value="F5_8 TYPE C DOMAIN-CONTAINING PROTEIN"/>
    <property type="match status" value="1"/>
</dbReference>
<sequence>MVANAMQFNGFYGCGYCLHNGQTVEKGSGLVRVFPLSLPMPDKRTHETTFQQAVEATRVRRPVQGIKGPTILFLIPLLNVITGLIPDIMHYVYLGVVSQFIKLWLGSPGKSYYIPKCSLIDDELANLKLPNEILCDFRSMEKNLGDWKASEFRNFLLFYSPVALKKLLFPHITNTGCCL</sequence>
<evidence type="ECO:0000313" key="1">
    <source>
        <dbReference type="EMBL" id="KZR96475.1"/>
    </source>
</evidence>
<keyword evidence="2" id="KW-1185">Reference proteome</keyword>
<dbReference type="AlphaFoldDB" id="A0A164E691"/>